<evidence type="ECO:0000313" key="3">
    <source>
        <dbReference type="Proteomes" id="UP000694385"/>
    </source>
</evidence>
<keyword evidence="3" id="KW-1185">Reference proteome</keyword>
<proteinExistence type="predicted"/>
<feature type="compositionally biased region" description="Acidic residues" evidence="1">
    <location>
        <begin position="82"/>
        <end position="98"/>
    </location>
</feature>
<accession>A0A8C5L8E4</accession>
<reference evidence="2" key="1">
    <citation type="submission" date="2025-08" db="UniProtKB">
        <authorList>
            <consortium name="Ensembl"/>
        </authorList>
    </citation>
    <scope>IDENTIFICATION</scope>
</reference>
<dbReference type="GeneTree" id="ENSGT00570000079722"/>
<evidence type="ECO:0000256" key="1">
    <source>
        <dbReference type="SAM" id="MobiDB-lite"/>
    </source>
</evidence>
<organism evidence="2 3">
    <name type="scientific">Jaculus jaculus</name>
    <name type="common">Lesser Egyptian jerboa</name>
    <dbReference type="NCBI Taxonomy" id="51337"/>
    <lineage>
        <taxon>Eukaryota</taxon>
        <taxon>Metazoa</taxon>
        <taxon>Chordata</taxon>
        <taxon>Craniata</taxon>
        <taxon>Vertebrata</taxon>
        <taxon>Euteleostomi</taxon>
        <taxon>Mammalia</taxon>
        <taxon>Eutheria</taxon>
        <taxon>Euarchontoglires</taxon>
        <taxon>Glires</taxon>
        <taxon>Rodentia</taxon>
        <taxon>Myomorpha</taxon>
        <taxon>Dipodoidea</taxon>
        <taxon>Dipodidae</taxon>
        <taxon>Dipodinae</taxon>
        <taxon>Jaculus</taxon>
    </lineage>
</organism>
<dbReference type="OMA" id="GWVHKVL"/>
<feature type="compositionally biased region" description="Acidic residues" evidence="1">
    <location>
        <begin position="22"/>
        <end position="47"/>
    </location>
</feature>
<feature type="region of interest" description="Disordered" evidence="1">
    <location>
        <begin position="188"/>
        <end position="247"/>
    </location>
</feature>
<dbReference type="AlphaFoldDB" id="A0A8C5L8E4"/>
<evidence type="ECO:0008006" key="4">
    <source>
        <dbReference type="Google" id="ProtNLM"/>
    </source>
</evidence>
<sequence length="294" mass="32100">MLGWVQRVLPQPPGTRQKTKEEEEEEKEAEPQPEPEPEPEPELELEAEPGPQQEAEAAPEEEAPEDMPQVRSEGGARLPLEEPVDGEGVAEADPDQGECWDPSCQGRGWVSSDPRNWVLTWLLKSMDKVVPQPVCNARGAHNTAAGVEDPAQAGDQTLGTCGTGDAGKAQKLSPWLLRWLEHNLEKVLPQPPKPSEVSGKSEGEPPVLPVETEPPESPSLPNPGALEPEEDPATETQPGLHVSSLPPPGDPARLIAWLLHRLEMALPQPVLHRKIEEQVCGGPGWWQKGSWELR</sequence>
<evidence type="ECO:0000313" key="2">
    <source>
        <dbReference type="Ensembl" id="ENSJJAP00000021325.1"/>
    </source>
</evidence>
<dbReference type="Ensembl" id="ENSJJAT00000027877.1">
    <property type="protein sequence ID" value="ENSJJAP00000021325.1"/>
    <property type="gene ID" value="ENSJJAG00000021723.1"/>
</dbReference>
<protein>
    <recommendedName>
        <fullName evidence="4">Cyclic nucleotide-gated cation channel beta-1</fullName>
    </recommendedName>
</protein>
<name>A0A8C5L8E4_JACJA</name>
<reference evidence="2" key="2">
    <citation type="submission" date="2025-09" db="UniProtKB">
        <authorList>
            <consortium name="Ensembl"/>
        </authorList>
    </citation>
    <scope>IDENTIFICATION</scope>
</reference>
<feature type="region of interest" description="Disordered" evidence="1">
    <location>
        <begin position="1"/>
        <end position="111"/>
    </location>
</feature>
<dbReference type="Proteomes" id="UP000694385">
    <property type="component" value="Unassembled WGS sequence"/>
</dbReference>